<comment type="similarity">
    <text evidence="2">Belongs to the cytochrome P450 family.</text>
</comment>
<dbReference type="GO" id="GO:0005506">
    <property type="term" value="F:iron ion binding"/>
    <property type="evidence" value="ECO:0007669"/>
    <property type="project" value="InterPro"/>
</dbReference>
<dbReference type="GO" id="GO:0004497">
    <property type="term" value="F:monooxygenase activity"/>
    <property type="evidence" value="ECO:0007669"/>
    <property type="project" value="UniProtKB-KW"/>
</dbReference>
<proteinExistence type="inferred from homology"/>
<evidence type="ECO:0000256" key="1">
    <source>
        <dbReference type="ARBA" id="ARBA00001971"/>
    </source>
</evidence>
<keyword evidence="5" id="KW-0560">Oxidoreductase</keyword>
<evidence type="ECO:0000313" key="8">
    <source>
        <dbReference type="EMBL" id="KAG5653020.1"/>
    </source>
</evidence>
<dbReference type="GO" id="GO:0016705">
    <property type="term" value="F:oxidoreductase activity, acting on paired donors, with incorporation or reduction of molecular oxygen"/>
    <property type="evidence" value="ECO:0007669"/>
    <property type="project" value="InterPro"/>
</dbReference>
<dbReference type="PANTHER" id="PTHR24292">
    <property type="entry name" value="CYTOCHROME P450"/>
    <property type="match status" value="1"/>
</dbReference>
<dbReference type="InterPro" id="IPR001128">
    <property type="entry name" value="Cyt_P450"/>
</dbReference>
<keyword evidence="9" id="KW-1185">Reference proteome</keyword>
<accession>A0A9P7GT78</accession>
<sequence length="129" mass="14329">MHQTSMEIFEAKKKALEQGESAFAAQLDEGKDIMSILVKANSEAAEADRLSDEEVIGQAPFRTFTFAGTDTTSNALSRILHLLSTQPKVQDRLRAEITEAISTYGENMTYDELVSLPFLDAVCRETLRL</sequence>
<organism evidence="8 9">
    <name type="scientific">Sphagnurus paluster</name>
    <dbReference type="NCBI Taxonomy" id="117069"/>
    <lineage>
        <taxon>Eukaryota</taxon>
        <taxon>Fungi</taxon>
        <taxon>Dikarya</taxon>
        <taxon>Basidiomycota</taxon>
        <taxon>Agaricomycotina</taxon>
        <taxon>Agaricomycetes</taxon>
        <taxon>Agaricomycetidae</taxon>
        <taxon>Agaricales</taxon>
        <taxon>Tricholomatineae</taxon>
        <taxon>Lyophyllaceae</taxon>
        <taxon>Sphagnurus</taxon>
    </lineage>
</organism>
<evidence type="ECO:0000256" key="3">
    <source>
        <dbReference type="ARBA" id="ARBA00022617"/>
    </source>
</evidence>
<evidence type="ECO:0000256" key="7">
    <source>
        <dbReference type="ARBA" id="ARBA00023033"/>
    </source>
</evidence>
<evidence type="ECO:0000313" key="9">
    <source>
        <dbReference type="Proteomes" id="UP000717328"/>
    </source>
</evidence>
<evidence type="ECO:0008006" key="10">
    <source>
        <dbReference type="Google" id="ProtNLM"/>
    </source>
</evidence>
<dbReference type="PANTHER" id="PTHR24292:SF54">
    <property type="entry name" value="CYP9F3-RELATED"/>
    <property type="match status" value="1"/>
</dbReference>
<dbReference type="GO" id="GO:0020037">
    <property type="term" value="F:heme binding"/>
    <property type="evidence" value="ECO:0007669"/>
    <property type="project" value="InterPro"/>
</dbReference>
<reference evidence="8" key="2">
    <citation type="submission" date="2021-10" db="EMBL/GenBank/DDBJ databases">
        <title>Phylogenomics reveals ancestral predisposition of the termite-cultivated fungus Termitomyces towards a domesticated lifestyle.</title>
        <authorList>
            <person name="Auxier B."/>
            <person name="Grum-Grzhimaylo A."/>
            <person name="Cardenas M.E."/>
            <person name="Lodge J.D."/>
            <person name="Laessoe T."/>
            <person name="Pedersen O."/>
            <person name="Smith M.E."/>
            <person name="Kuyper T.W."/>
            <person name="Franco-Molano E.A."/>
            <person name="Baroni T.J."/>
            <person name="Aanen D.K."/>
        </authorList>
    </citation>
    <scope>NUCLEOTIDE SEQUENCE</scope>
    <source>
        <strain evidence="8">D49</strain>
    </source>
</reference>
<dbReference type="Proteomes" id="UP000717328">
    <property type="component" value="Unassembled WGS sequence"/>
</dbReference>
<keyword evidence="4" id="KW-0479">Metal-binding</keyword>
<dbReference type="EMBL" id="JABCKI010000081">
    <property type="protein sequence ID" value="KAG5653020.1"/>
    <property type="molecule type" value="Genomic_DNA"/>
</dbReference>
<dbReference type="Gene3D" id="1.10.630.10">
    <property type="entry name" value="Cytochrome P450"/>
    <property type="match status" value="1"/>
</dbReference>
<evidence type="ECO:0000256" key="6">
    <source>
        <dbReference type="ARBA" id="ARBA00023004"/>
    </source>
</evidence>
<evidence type="ECO:0000256" key="5">
    <source>
        <dbReference type="ARBA" id="ARBA00023002"/>
    </source>
</evidence>
<evidence type="ECO:0000256" key="2">
    <source>
        <dbReference type="ARBA" id="ARBA00010617"/>
    </source>
</evidence>
<keyword evidence="3" id="KW-0349">Heme</keyword>
<dbReference type="SUPFAM" id="SSF48264">
    <property type="entry name" value="Cytochrome P450"/>
    <property type="match status" value="1"/>
</dbReference>
<dbReference type="InterPro" id="IPR050476">
    <property type="entry name" value="Insect_CytP450_Detox"/>
</dbReference>
<keyword evidence="6" id="KW-0408">Iron</keyword>
<protein>
    <recommendedName>
        <fullName evidence="10">Cytochrome P450</fullName>
    </recommendedName>
</protein>
<gene>
    <name evidence="8" type="ORF">H0H81_002713</name>
</gene>
<dbReference type="OrthoDB" id="1470350at2759"/>
<reference evidence="8" key="1">
    <citation type="submission" date="2021-02" db="EMBL/GenBank/DDBJ databases">
        <authorList>
            <person name="Nieuwenhuis M."/>
            <person name="Van De Peppel L.J.J."/>
        </authorList>
    </citation>
    <scope>NUCLEOTIDE SEQUENCE</scope>
    <source>
        <strain evidence="8">D49</strain>
    </source>
</reference>
<dbReference type="AlphaFoldDB" id="A0A9P7GT78"/>
<name>A0A9P7GT78_9AGAR</name>
<keyword evidence="7" id="KW-0503">Monooxygenase</keyword>
<dbReference type="Pfam" id="PF00067">
    <property type="entry name" value="p450"/>
    <property type="match status" value="1"/>
</dbReference>
<comment type="cofactor">
    <cofactor evidence="1">
        <name>heme</name>
        <dbReference type="ChEBI" id="CHEBI:30413"/>
    </cofactor>
</comment>
<evidence type="ECO:0000256" key="4">
    <source>
        <dbReference type="ARBA" id="ARBA00022723"/>
    </source>
</evidence>
<comment type="caution">
    <text evidence="8">The sequence shown here is derived from an EMBL/GenBank/DDBJ whole genome shotgun (WGS) entry which is preliminary data.</text>
</comment>
<dbReference type="InterPro" id="IPR036396">
    <property type="entry name" value="Cyt_P450_sf"/>
</dbReference>